<protein>
    <recommendedName>
        <fullName evidence="1">Glycosyltransferase subfamily 4-like N-terminal domain-containing protein</fullName>
    </recommendedName>
</protein>
<feature type="non-terminal residue" evidence="2">
    <location>
        <position position="104"/>
    </location>
</feature>
<organism evidence="2">
    <name type="scientific">marine metagenome</name>
    <dbReference type="NCBI Taxonomy" id="408172"/>
    <lineage>
        <taxon>unclassified sequences</taxon>
        <taxon>metagenomes</taxon>
        <taxon>ecological metagenomes</taxon>
    </lineage>
</organism>
<proteinExistence type="predicted"/>
<dbReference type="AlphaFoldDB" id="A0A382HF50"/>
<dbReference type="EMBL" id="UINC01060519">
    <property type="protein sequence ID" value="SVB85111.1"/>
    <property type="molecule type" value="Genomic_DNA"/>
</dbReference>
<evidence type="ECO:0000259" key="1">
    <source>
        <dbReference type="Pfam" id="PF13439"/>
    </source>
</evidence>
<dbReference type="Pfam" id="PF13439">
    <property type="entry name" value="Glyco_transf_4"/>
    <property type="match status" value="1"/>
</dbReference>
<accession>A0A382HF50</accession>
<evidence type="ECO:0000313" key="2">
    <source>
        <dbReference type="EMBL" id="SVB85111.1"/>
    </source>
</evidence>
<sequence length="104" mass="11916">MKIFHILHTEAASGWGGQEIRIFQECQLLLERGHRVSVICQLNSPLHKKCLAIDSPKFTYYPLRMKSLINIFSYRSLSKLIKNIKPDIIHTHSSIDSWLAGIIG</sequence>
<gene>
    <name evidence="2" type="ORF">METZ01_LOCUS237965</name>
</gene>
<dbReference type="Gene3D" id="3.40.50.2000">
    <property type="entry name" value="Glycogen Phosphorylase B"/>
    <property type="match status" value="1"/>
</dbReference>
<name>A0A382HF50_9ZZZZ</name>
<dbReference type="InterPro" id="IPR028098">
    <property type="entry name" value="Glyco_trans_4-like_N"/>
</dbReference>
<dbReference type="SUPFAM" id="SSF53756">
    <property type="entry name" value="UDP-Glycosyltransferase/glycogen phosphorylase"/>
    <property type="match status" value="1"/>
</dbReference>
<feature type="domain" description="Glycosyltransferase subfamily 4-like N-terminal" evidence="1">
    <location>
        <begin position="15"/>
        <end position="102"/>
    </location>
</feature>
<reference evidence="2" key="1">
    <citation type="submission" date="2018-05" db="EMBL/GenBank/DDBJ databases">
        <authorList>
            <person name="Lanie J.A."/>
            <person name="Ng W.-L."/>
            <person name="Kazmierczak K.M."/>
            <person name="Andrzejewski T.M."/>
            <person name="Davidsen T.M."/>
            <person name="Wayne K.J."/>
            <person name="Tettelin H."/>
            <person name="Glass J.I."/>
            <person name="Rusch D."/>
            <person name="Podicherti R."/>
            <person name="Tsui H.-C.T."/>
            <person name="Winkler M.E."/>
        </authorList>
    </citation>
    <scope>NUCLEOTIDE SEQUENCE</scope>
</reference>